<feature type="domain" description="TIR" evidence="2">
    <location>
        <begin position="45"/>
        <end position="119"/>
    </location>
</feature>
<protein>
    <submittedName>
        <fullName evidence="3">TIR domain-containing protein</fullName>
    </submittedName>
</protein>
<dbReference type="InterPro" id="IPR000157">
    <property type="entry name" value="TIR_dom"/>
</dbReference>
<dbReference type="GeneID" id="85484544"/>
<dbReference type="SUPFAM" id="SSF52200">
    <property type="entry name" value="Toll/Interleukin receptor TIR domain"/>
    <property type="match status" value="1"/>
</dbReference>
<dbReference type="Proteomes" id="UP000182054">
    <property type="component" value="Unassembled WGS sequence"/>
</dbReference>
<evidence type="ECO:0000256" key="1">
    <source>
        <dbReference type="SAM" id="MobiDB-lite"/>
    </source>
</evidence>
<evidence type="ECO:0000313" key="3">
    <source>
        <dbReference type="EMBL" id="SFA41369.1"/>
    </source>
</evidence>
<dbReference type="Gene3D" id="3.40.50.10140">
    <property type="entry name" value="Toll/interleukin-1 receptor homology (TIR) domain"/>
    <property type="match status" value="1"/>
</dbReference>
<accession>A0A1I0SPE6</accession>
<dbReference type="EMBL" id="FOJN01000002">
    <property type="protein sequence ID" value="SFA41369.1"/>
    <property type="molecule type" value="Genomic_DNA"/>
</dbReference>
<gene>
    <name evidence="3" type="ORF">SAMN05444374_10265</name>
</gene>
<reference evidence="3 4" key="1">
    <citation type="submission" date="2016-10" db="EMBL/GenBank/DDBJ databases">
        <authorList>
            <person name="de Groot N.N."/>
        </authorList>
    </citation>
    <scope>NUCLEOTIDE SEQUENCE [LARGE SCALE GENOMIC DNA]</scope>
    <source>
        <strain evidence="3 4">DSM 44908</strain>
    </source>
</reference>
<dbReference type="InterPro" id="IPR035897">
    <property type="entry name" value="Toll_tir_struct_dom_sf"/>
</dbReference>
<dbReference type="AlphaFoldDB" id="A0A1I0SPE6"/>
<feature type="region of interest" description="Disordered" evidence="1">
    <location>
        <begin position="175"/>
        <end position="199"/>
    </location>
</feature>
<proteinExistence type="predicted"/>
<evidence type="ECO:0000313" key="4">
    <source>
        <dbReference type="Proteomes" id="UP000182054"/>
    </source>
</evidence>
<dbReference type="OrthoDB" id="9147462at2"/>
<dbReference type="GO" id="GO:0007165">
    <property type="term" value="P:signal transduction"/>
    <property type="evidence" value="ECO:0007669"/>
    <property type="project" value="InterPro"/>
</dbReference>
<dbReference type="Pfam" id="PF13676">
    <property type="entry name" value="TIR_2"/>
    <property type="match status" value="1"/>
</dbReference>
<organism evidence="3 4">
    <name type="scientific">Rhodococcoides kroppenstedtii</name>
    <dbReference type="NCBI Taxonomy" id="293050"/>
    <lineage>
        <taxon>Bacteria</taxon>
        <taxon>Bacillati</taxon>
        <taxon>Actinomycetota</taxon>
        <taxon>Actinomycetes</taxon>
        <taxon>Mycobacteriales</taxon>
        <taxon>Nocardiaceae</taxon>
        <taxon>Rhodococcoides</taxon>
    </lineage>
</organism>
<evidence type="ECO:0000259" key="2">
    <source>
        <dbReference type="Pfam" id="PF13676"/>
    </source>
</evidence>
<dbReference type="RefSeq" id="WP_074921738.1">
    <property type="nucleotide sequence ID" value="NZ_FOJN01000002.1"/>
</dbReference>
<sequence>MAVTEYGQASGFWSYVHDDNEAEDGRILLLADRLTSRYKVRTGRNLRLFTDRKIGWGEEWERVINDELTSATFLIAVVTPSYIQSAACRQELLQFYSNAKTRGVEELVLTIIWSDVPDLSTESPDPLIKIVASKQFEHFEDLSLQEPDHSDVRKFVNRLVTELLRIERAVEAKPEIPLSEIPQTEPPPEGADERPTSDEGLIYEDEEPGILDANASLEAHMAEWLIVMDEIPPIMNEVKAITAEYTPLVTRARNGSSGSQGAQQTLSVLHRYAAELNPVADRMLAKSQEYLQKALEVDQQVRIILASHAEQYVGPGQNPIIDGDHQALRELAATGADTVTAIEDFQKEIAPVAKLSQSVRKPLGKLHKASQNLIDTQATFDDWVTRVDTMESIALAREALHSALQETAEIDQPGTDSDAERGE</sequence>
<name>A0A1I0SPE6_9NOCA</name>